<keyword evidence="2" id="KW-1185">Reference proteome</keyword>
<dbReference type="GeneID" id="4484445"/>
<organism evidence="1 2">
    <name type="scientific">Microcystis phage LMM01</name>
    <dbReference type="NCBI Taxonomy" id="2856824"/>
    <lineage>
        <taxon>Viruses</taxon>
        <taxon>Duplodnaviria</taxon>
        <taxon>Heunggongvirae</taxon>
        <taxon>Uroviricota</taxon>
        <taxon>Caudoviricetes</taxon>
        <taxon>Fukuivirus</taxon>
        <taxon>Fukuivirus LMM01</taxon>
    </lineage>
</organism>
<name>A0A7T1_9CAUD</name>
<dbReference type="RefSeq" id="YP_851181.1">
    <property type="nucleotide sequence ID" value="NC_008562.1"/>
</dbReference>
<evidence type="ECO:0000313" key="1">
    <source>
        <dbReference type="EMBL" id="BAF36258.1"/>
    </source>
</evidence>
<reference evidence="2" key="1">
    <citation type="journal article" date="2008" name="J. Bacteriol.">
        <title>Ma-LMM01 infecting toxic Microcystis aeruginosa illuminates diverse cyanophage genome strategies.</title>
        <authorList>
            <person name="Yoshida T."/>
            <person name="Nagasaki K."/>
            <person name="Takashima Y."/>
            <person name="Shirai Y."/>
            <person name="Tomaru Y."/>
            <person name="Takao Y."/>
            <person name="Sakamoto S."/>
            <person name="Hiroishi S."/>
            <person name="Ogata H."/>
        </authorList>
    </citation>
    <scope>NUCLEOTIDE SEQUENCE</scope>
</reference>
<proteinExistence type="predicted"/>
<protein>
    <submittedName>
        <fullName evidence="1">Uncharacterized protein</fullName>
    </submittedName>
</protein>
<dbReference type="Proteomes" id="UP000001249">
    <property type="component" value="Segment"/>
</dbReference>
<sequence>MSIRLLVHLNQIYTTYNYTNMSDLLLNVDNDYLDLAAALNIDINTITDNIDINTSKSSLNTYFTSLPKDVVVRRLNSASYQDSQEMRWPYPGQDNQKLFEQFEGVNGVIVQLQGVILQHQAQLDHSYWDEANSKYVRFCNSVGYKRTYPDGSIKLIQGLPENVCLKGVTEYGDPPNRPLPVIDKLGLVGKKGMTCSECIRAGLHSQEVEGKDRPVTCSPTGQLIFYVTGFTTRVLSNKGGKVTSTFNDYTVKELMDDTGFILIIPLKAKSTRRGIWDASTKQWTSVGYEAMVNNLIYKHSKDFANAPVGKRDTIAMKMSPYFQTIIISIVPPNPEDKNPKASLNFAVKEIPDLGAIKAARKYWQQINPAGEINVLNEDDFSNTKSVGLCAAEIVEEEPIEINKNPWAE</sequence>
<evidence type="ECO:0000313" key="2">
    <source>
        <dbReference type="Proteomes" id="UP000001249"/>
    </source>
</evidence>
<dbReference type="EMBL" id="AB231700">
    <property type="protein sequence ID" value="BAF36258.1"/>
    <property type="molecule type" value="Genomic_DNA"/>
</dbReference>
<dbReference type="KEGG" id="vg:4484445"/>
<accession>A0A7T1</accession>